<keyword evidence="3" id="KW-1185">Reference proteome</keyword>
<proteinExistence type="predicted"/>
<evidence type="ECO:0000313" key="3">
    <source>
        <dbReference type="Proteomes" id="UP000326565"/>
    </source>
</evidence>
<dbReference type="AlphaFoldDB" id="A0A5N5WNN0"/>
<protein>
    <recommendedName>
        <fullName evidence="4">Secreted protein</fullName>
    </recommendedName>
</protein>
<gene>
    <name evidence="2" type="ORF">BDV29DRAFT_181556</name>
</gene>
<organism evidence="2 3">
    <name type="scientific">Aspergillus leporis</name>
    <dbReference type="NCBI Taxonomy" id="41062"/>
    <lineage>
        <taxon>Eukaryota</taxon>
        <taxon>Fungi</taxon>
        <taxon>Dikarya</taxon>
        <taxon>Ascomycota</taxon>
        <taxon>Pezizomycotina</taxon>
        <taxon>Eurotiomycetes</taxon>
        <taxon>Eurotiomycetidae</taxon>
        <taxon>Eurotiales</taxon>
        <taxon>Aspergillaceae</taxon>
        <taxon>Aspergillus</taxon>
        <taxon>Aspergillus subgen. Circumdati</taxon>
    </lineage>
</organism>
<feature type="chain" id="PRO_5024817166" description="Secreted protein" evidence="1">
    <location>
        <begin position="18"/>
        <end position="82"/>
    </location>
</feature>
<feature type="non-terminal residue" evidence="2">
    <location>
        <position position="82"/>
    </location>
</feature>
<reference evidence="2 3" key="1">
    <citation type="submission" date="2019-04" db="EMBL/GenBank/DDBJ databases">
        <title>Friends and foes A comparative genomics study of 23 Aspergillus species from section Flavi.</title>
        <authorList>
            <consortium name="DOE Joint Genome Institute"/>
            <person name="Kjaerbolling I."/>
            <person name="Vesth T."/>
            <person name="Frisvad J.C."/>
            <person name="Nybo J.L."/>
            <person name="Theobald S."/>
            <person name="Kildgaard S."/>
            <person name="Isbrandt T."/>
            <person name="Kuo A."/>
            <person name="Sato A."/>
            <person name="Lyhne E.K."/>
            <person name="Kogle M.E."/>
            <person name="Wiebenga A."/>
            <person name="Kun R.S."/>
            <person name="Lubbers R.J."/>
            <person name="Makela M.R."/>
            <person name="Barry K."/>
            <person name="Chovatia M."/>
            <person name="Clum A."/>
            <person name="Daum C."/>
            <person name="Haridas S."/>
            <person name="He G."/>
            <person name="LaButti K."/>
            <person name="Lipzen A."/>
            <person name="Mondo S."/>
            <person name="Riley R."/>
            <person name="Salamov A."/>
            <person name="Simmons B.A."/>
            <person name="Magnuson J.K."/>
            <person name="Henrissat B."/>
            <person name="Mortensen U.H."/>
            <person name="Larsen T.O."/>
            <person name="Devries R.P."/>
            <person name="Grigoriev I.V."/>
            <person name="Machida M."/>
            <person name="Baker S.E."/>
            <person name="Andersen M.R."/>
        </authorList>
    </citation>
    <scope>NUCLEOTIDE SEQUENCE [LARGE SCALE GENOMIC DNA]</scope>
    <source>
        <strain evidence="2 3">CBS 151.66</strain>
    </source>
</reference>
<sequence length="82" mass="9235">MLLFLATFYSVCPVASCVYGCDRLPVPPWGASATLSAYLLSRVSLTGRYFWKQSQSQPHLVNTVIGFWQKDTIDEGCRRVKC</sequence>
<evidence type="ECO:0000313" key="2">
    <source>
        <dbReference type="EMBL" id="KAB8070093.1"/>
    </source>
</evidence>
<dbReference type="EMBL" id="ML732315">
    <property type="protein sequence ID" value="KAB8070093.1"/>
    <property type="molecule type" value="Genomic_DNA"/>
</dbReference>
<name>A0A5N5WNN0_9EURO</name>
<accession>A0A5N5WNN0</accession>
<evidence type="ECO:0008006" key="4">
    <source>
        <dbReference type="Google" id="ProtNLM"/>
    </source>
</evidence>
<keyword evidence="1" id="KW-0732">Signal</keyword>
<feature type="signal peptide" evidence="1">
    <location>
        <begin position="1"/>
        <end position="17"/>
    </location>
</feature>
<dbReference type="Proteomes" id="UP000326565">
    <property type="component" value="Unassembled WGS sequence"/>
</dbReference>
<evidence type="ECO:0000256" key="1">
    <source>
        <dbReference type="SAM" id="SignalP"/>
    </source>
</evidence>